<dbReference type="AlphaFoldDB" id="A0ABD1EJK2"/>
<reference evidence="2 3" key="1">
    <citation type="submission" date="2024-05" db="EMBL/GenBank/DDBJ databases">
        <title>Genetic variation in Jamaican populations of the coffee berry borer (Hypothenemus hampei).</title>
        <authorList>
            <person name="Errbii M."/>
            <person name="Myrie A."/>
        </authorList>
    </citation>
    <scope>NUCLEOTIDE SEQUENCE [LARGE SCALE GENOMIC DNA]</scope>
    <source>
        <strain evidence="2">JA-Hopewell-2020-01-JO</strain>
        <tissue evidence="2">Whole body</tissue>
    </source>
</reference>
<keyword evidence="1" id="KW-0732">Signal</keyword>
<evidence type="ECO:0000256" key="1">
    <source>
        <dbReference type="SAM" id="SignalP"/>
    </source>
</evidence>
<feature type="signal peptide" evidence="1">
    <location>
        <begin position="1"/>
        <end position="20"/>
    </location>
</feature>
<keyword evidence="3" id="KW-1185">Reference proteome</keyword>
<dbReference type="Proteomes" id="UP001566132">
    <property type="component" value="Unassembled WGS sequence"/>
</dbReference>
<feature type="chain" id="PRO_5044796607" evidence="1">
    <location>
        <begin position="21"/>
        <end position="388"/>
    </location>
</feature>
<dbReference type="EMBL" id="JBDJPC010000007">
    <property type="protein sequence ID" value="KAL1494886.1"/>
    <property type="molecule type" value="Genomic_DNA"/>
</dbReference>
<sequence length="388" mass="44164">MTYALLRFLIIFRLFECFFGQGDLLEDSINYQSGINVVIFFAHSNRHCEILQKESLKCLNLREISKVKIKPEDQEIAECKKTAEICKDLLKSSLHTLTHFCHSVMNMKTAEATVSSKQVIENIENTSEAKIIESRHSRSEESKQKYPNSKRIFVEKENNEISNSKNVITGTKHTEVFQIRVKRKVNFSDDKNEIKIIEDYPQKKRCNNKNPWDVLDVMKHIRYSFLGNLLEKNAIDGEDLVDVSKLGQQMIDPGLFSTTKSTLDTLLLDNPGSNFLMIIFGGHLHSIMDKHSPLVQSVKYTLENTDPEKTITILTGSCTDGTGVTDNFSIPVYVRGPNTDILSESKLLYDIPLILKKILEVHADPVNRFVSKSSNRITGDNSEISILF</sequence>
<evidence type="ECO:0000313" key="3">
    <source>
        <dbReference type="Proteomes" id="UP001566132"/>
    </source>
</evidence>
<proteinExistence type="predicted"/>
<name>A0ABD1EJK2_HYPHA</name>
<gene>
    <name evidence="2" type="ORF">ABEB36_010401</name>
</gene>
<organism evidence="2 3">
    <name type="scientific">Hypothenemus hampei</name>
    <name type="common">Coffee berry borer</name>
    <dbReference type="NCBI Taxonomy" id="57062"/>
    <lineage>
        <taxon>Eukaryota</taxon>
        <taxon>Metazoa</taxon>
        <taxon>Ecdysozoa</taxon>
        <taxon>Arthropoda</taxon>
        <taxon>Hexapoda</taxon>
        <taxon>Insecta</taxon>
        <taxon>Pterygota</taxon>
        <taxon>Neoptera</taxon>
        <taxon>Endopterygota</taxon>
        <taxon>Coleoptera</taxon>
        <taxon>Polyphaga</taxon>
        <taxon>Cucujiformia</taxon>
        <taxon>Curculionidae</taxon>
        <taxon>Scolytinae</taxon>
        <taxon>Hypothenemus</taxon>
    </lineage>
</organism>
<accession>A0ABD1EJK2</accession>
<comment type="caution">
    <text evidence="2">The sequence shown here is derived from an EMBL/GenBank/DDBJ whole genome shotgun (WGS) entry which is preliminary data.</text>
</comment>
<evidence type="ECO:0000313" key="2">
    <source>
        <dbReference type="EMBL" id="KAL1494886.1"/>
    </source>
</evidence>
<protein>
    <submittedName>
        <fullName evidence="2">Uncharacterized protein</fullName>
    </submittedName>
</protein>